<evidence type="ECO:0000313" key="1">
    <source>
        <dbReference type="EMBL" id="HEC56882.1"/>
    </source>
</evidence>
<protein>
    <recommendedName>
        <fullName evidence="2">Multiheme cytochrome</fullName>
    </recommendedName>
</protein>
<dbReference type="AlphaFoldDB" id="A0A7J2S0S5"/>
<dbReference type="Proteomes" id="UP000885936">
    <property type="component" value="Unassembled WGS sequence"/>
</dbReference>
<dbReference type="InterPro" id="IPR036280">
    <property type="entry name" value="Multihaem_cyt_sf"/>
</dbReference>
<reference evidence="1" key="1">
    <citation type="journal article" date="2020" name="mSystems">
        <title>Genome- and Community-Level Interaction Insights into Carbon Utilization and Element Cycling Functions of Hydrothermarchaeota in Hydrothermal Sediment.</title>
        <authorList>
            <person name="Zhou Z."/>
            <person name="Liu Y."/>
            <person name="Xu W."/>
            <person name="Pan J."/>
            <person name="Luo Z.H."/>
            <person name="Li M."/>
        </authorList>
    </citation>
    <scope>NUCLEOTIDE SEQUENCE [LARGE SCALE GENOMIC DNA]</scope>
    <source>
        <strain evidence="1">HyVt-386</strain>
    </source>
</reference>
<organism evidence="1">
    <name type="scientific">Candidatus Syntropharchaeum butanivorans</name>
    <dbReference type="NCBI Taxonomy" id="1839936"/>
    <lineage>
        <taxon>Archaea</taxon>
        <taxon>Methanobacteriati</taxon>
        <taxon>Methanobacteriota</taxon>
        <taxon>Stenosarchaea group</taxon>
        <taxon>Methanomicrobia</taxon>
        <taxon>Methanosarcinales</taxon>
        <taxon>ANME-2 cluster</taxon>
        <taxon>Candidatus Syntropharchaeum</taxon>
    </lineage>
</organism>
<gene>
    <name evidence="1" type="ORF">ENI32_03230</name>
</gene>
<accession>A0A7J2S0S5</accession>
<dbReference type="EMBL" id="DRIE01000050">
    <property type="protein sequence ID" value="HEC56882.1"/>
    <property type="molecule type" value="Genomic_DNA"/>
</dbReference>
<comment type="caution">
    <text evidence="1">The sequence shown here is derived from an EMBL/GenBank/DDBJ whole genome shotgun (WGS) entry which is preliminary data.</text>
</comment>
<dbReference type="SUPFAM" id="SSF48695">
    <property type="entry name" value="Multiheme cytochromes"/>
    <property type="match status" value="1"/>
</dbReference>
<sequence>MRRNTLGLLMVAIVSIGIFALPSTAALFSGQHSWYNLSDSGSQVPCDKCHGDINAEMIDDNNGVHRGLNGSAGTDTCLCHRVTGTGVASGDGTGATAGTTSHAAETIACMLCHENSTRTGQTRFPFAGGFNTTVVYQGTGATTQYNYSWGDGTGGEHAAHNAFIQQAIKDDLMEDSNEACIGCHTRVGVNISWTKNTVLEFNATEDETGGWTVTDFHATGNNTTSSSYMNNWTNSY</sequence>
<proteinExistence type="predicted"/>
<name>A0A7J2S0S5_9EURY</name>
<evidence type="ECO:0008006" key="2">
    <source>
        <dbReference type="Google" id="ProtNLM"/>
    </source>
</evidence>